<evidence type="ECO:0000256" key="2">
    <source>
        <dbReference type="ARBA" id="ARBA00022490"/>
    </source>
</evidence>
<reference evidence="8 9" key="1">
    <citation type="submission" date="2011-08" db="EMBL/GenBank/DDBJ databases">
        <title>The Genome Sequence of Alistipes indistinctus YIT 12060.</title>
        <authorList>
            <consortium name="The Broad Institute Genome Sequencing Platform"/>
            <person name="Earl A."/>
            <person name="Ward D."/>
            <person name="Feldgarden M."/>
            <person name="Gevers D."/>
            <person name="Morotomi M."/>
            <person name="Young S.K."/>
            <person name="Zeng Q."/>
            <person name="Gargeya S."/>
            <person name="Fitzgerald M."/>
            <person name="Haas B."/>
            <person name="Abouelleil A."/>
            <person name="Alvarado L."/>
            <person name="Arachchi H.M."/>
            <person name="Berlin A."/>
            <person name="Brown A."/>
            <person name="Chapman S.B."/>
            <person name="Chen Z."/>
            <person name="Dunbar C."/>
            <person name="Freedman E."/>
            <person name="Gearin G."/>
            <person name="Gellesch M."/>
            <person name="Goldberg J."/>
            <person name="Griggs A."/>
            <person name="Gujja S."/>
            <person name="Heiman D."/>
            <person name="Howarth C."/>
            <person name="Larson L."/>
            <person name="Lui A."/>
            <person name="MacDonald P.J.P."/>
            <person name="Montmayeur A."/>
            <person name="Murphy C."/>
            <person name="Neiman D."/>
            <person name="Pearson M."/>
            <person name="Priest M."/>
            <person name="Roberts A."/>
            <person name="Saif S."/>
            <person name="Shea T."/>
            <person name="Shenoy N."/>
            <person name="Sisk P."/>
            <person name="Stolte C."/>
            <person name="Sykes S."/>
            <person name="Wortman J."/>
            <person name="Nusbaum C."/>
            <person name="Birren B."/>
        </authorList>
    </citation>
    <scope>NUCLEOTIDE SEQUENCE [LARGE SCALE GENOMIC DNA]</scope>
    <source>
        <strain evidence="8 9">YIT 12060</strain>
    </source>
</reference>
<keyword evidence="5" id="KW-0269">Exonuclease</keyword>
<accession>G5HAL8</accession>
<comment type="caution">
    <text evidence="8">The sequence shown here is derived from an EMBL/GenBank/DDBJ whole genome shotgun (WGS) entry which is preliminary data.</text>
</comment>
<keyword evidence="9" id="KW-1185">Reference proteome</keyword>
<keyword evidence="2" id="KW-0963">Cytoplasm</keyword>
<feature type="coiled-coil region" evidence="7">
    <location>
        <begin position="36"/>
        <end position="63"/>
    </location>
</feature>
<evidence type="ECO:0000256" key="4">
    <source>
        <dbReference type="ARBA" id="ARBA00022801"/>
    </source>
</evidence>
<evidence type="ECO:0000313" key="8">
    <source>
        <dbReference type="EMBL" id="EHB91634.1"/>
    </source>
</evidence>
<comment type="similarity">
    <text evidence="1">Belongs to the XseB family.</text>
</comment>
<evidence type="ECO:0000256" key="1">
    <source>
        <dbReference type="ARBA" id="ARBA00009998"/>
    </source>
</evidence>
<dbReference type="AlphaFoldDB" id="G5HAL8"/>
<protein>
    <recommendedName>
        <fullName evidence="6">Exodeoxyribonuclease VII small subunit</fullName>
        <ecNumber evidence="6">3.1.11.6</ecNumber>
    </recommendedName>
</protein>
<dbReference type="STRING" id="742725.HMPREF9450_01683"/>
<evidence type="ECO:0000256" key="5">
    <source>
        <dbReference type="ARBA" id="ARBA00022839"/>
    </source>
</evidence>
<dbReference type="InterPro" id="IPR037004">
    <property type="entry name" value="Exonuc_VII_ssu_sf"/>
</dbReference>
<dbReference type="OrthoDB" id="1525214at2"/>
<dbReference type="PATRIC" id="fig|742725.3.peg.1776"/>
<dbReference type="GO" id="GO:0009318">
    <property type="term" value="C:exodeoxyribonuclease VII complex"/>
    <property type="evidence" value="ECO:0007669"/>
    <property type="project" value="UniProtKB-UniRule"/>
</dbReference>
<dbReference type="EC" id="3.1.11.6" evidence="6"/>
<proteinExistence type="inferred from homology"/>
<dbReference type="GO" id="GO:0008855">
    <property type="term" value="F:exodeoxyribonuclease VII activity"/>
    <property type="evidence" value="ECO:0007669"/>
    <property type="project" value="UniProtKB-UniRule"/>
</dbReference>
<dbReference type="Proteomes" id="UP000006008">
    <property type="component" value="Unassembled WGS sequence"/>
</dbReference>
<name>G5HAL8_9BACT</name>
<evidence type="ECO:0000256" key="7">
    <source>
        <dbReference type="SAM" id="Coils"/>
    </source>
</evidence>
<dbReference type="SUPFAM" id="SSF116842">
    <property type="entry name" value="XseB-like"/>
    <property type="match status" value="1"/>
</dbReference>
<evidence type="ECO:0000313" key="9">
    <source>
        <dbReference type="Proteomes" id="UP000006008"/>
    </source>
</evidence>
<dbReference type="RefSeq" id="WP_009134489.1">
    <property type="nucleotide sequence ID" value="NZ_CP102250.1"/>
</dbReference>
<dbReference type="GO" id="GO:0006308">
    <property type="term" value="P:DNA catabolic process"/>
    <property type="evidence" value="ECO:0007669"/>
    <property type="project" value="UniProtKB-UniRule"/>
</dbReference>
<dbReference type="GeneID" id="92815286"/>
<dbReference type="NCBIfam" id="TIGR01280">
    <property type="entry name" value="xseB"/>
    <property type="match status" value="1"/>
</dbReference>
<keyword evidence="4" id="KW-0378">Hydrolase</keyword>
<evidence type="ECO:0000256" key="3">
    <source>
        <dbReference type="ARBA" id="ARBA00022722"/>
    </source>
</evidence>
<dbReference type="EMBL" id="ADLD01000013">
    <property type="protein sequence ID" value="EHB91634.1"/>
    <property type="molecule type" value="Genomic_DNA"/>
</dbReference>
<dbReference type="InterPro" id="IPR003761">
    <property type="entry name" value="Exonuc_VII_S"/>
</dbReference>
<dbReference type="HOGENOM" id="CLU_145918_4_1_10"/>
<organism evidence="8 9">
    <name type="scientific">Alistipes indistinctus YIT 12060</name>
    <dbReference type="NCBI Taxonomy" id="742725"/>
    <lineage>
        <taxon>Bacteria</taxon>
        <taxon>Pseudomonadati</taxon>
        <taxon>Bacteroidota</taxon>
        <taxon>Bacteroidia</taxon>
        <taxon>Bacteroidales</taxon>
        <taxon>Rikenellaceae</taxon>
        <taxon>Alistipes</taxon>
    </lineage>
</organism>
<keyword evidence="3" id="KW-0540">Nuclease</keyword>
<gene>
    <name evidence="8" type="ORF">HMPREF9450_01683</name>
</gene>
<sequence>MEKKQPTYTQAIGEIEQILEKFNDSQMNVDELGAQVKRASELIKLCREKLRKAEAEVAEALKEE</sequence>
<evidence type="ECO:0000256" key="6">
    <source>
        <dbReference type="NCBIfam" id="TIGR01280"/>
    </source>
</evidence>
<dbReference type="Gene3D" id="1.10.287.1040">
    <property type="entry name" value="Exonuclease VII, small subunit"/>
    <property type="match status" value="1"/>
</dbReference>
<dbReference type="Pfam" id="PF02609">
    <property type="entry name" value="Exonuc_VII_S"/>
    <property type="match status" value="1"/>
</dbReference>
<dbReference type="eggNOG" id="COG1722">
    <property type="taxonomic scope" value="Bacteria"/>
</dbReference>
<keyword evidence="7" id="KW-0175">Coiled coil</keyword>